<keyword evidence="6" id="KW-0106">Calcium</keyword>
<dbReference type="RefSeq" id="WP_342882485.1">
    <property type="nucleotide sequence ID" value="NZ_JBBMQS010000012.1"/>
</dbReference>
<protein>
    <submittedName>
        <fullName evidence="9">Sulfatase</fullName>
    </submittedName>
</protein>
<reference evidence="9 10" key="1">
    <citation type="submission" date="2024-03" db="EMBL/GenBank/DDBJ databases">
        <title>Community enrichment and isolation of bacterial strains for fucoidan degradation.</title>
        <authorList>
            <person name="Sichert A."/>
        </authorList>
    </citation>
    <scope>NUCLEOTIDE SEQUENCE [LARGE SCALE GENOMIC DNA]</scope>
    <source>
        <strain evidence="9 10">AS12</strain>
    </source>
</reference>
<keyword evidence="4 7" id="KW-0732">Signal</keyword>
<evidence type="ECO:0000256" key="4">
    <source>
        <dbReference type="ARBA" id="ARBA00022729"/>
    </source>
</evidence>
<comment type="similarity">
    <text evidence="2">Belongs to the sulfatase family.</text>
</comment>
<keyword evidence="3" id="KW-0479">Metal-binding</keyword>
<accession>A0ABU9SZK7</accession>
<dbReference type="Proteomes" id="UP001461163">
    <property type="component" value="Unassembled WGS sequence"/>
</dbReference>
<feature type="signal peptide" evidence="7">
    <location>
        <begin position="1"/>
        <end position="18"/>
    </location>
</feature>
<evidence type="ECO:0000313" key="9">
    <source>
        <dbReference type="EMBL" id="MEM5499309.1"/>
    </source>
</evidence>
<keyword evidence="5" id="KW-0378">Hydrolase</keyword>
<keyword evidence="10" id="KW-1185">Reference proteome</keyword>
<name>A0ABU9SZK7_9ALTE</name>
<feature type="chain" id="PRO_5045374046" evidence="7">
    <location>
        <begin position="19"/>
        <end position="564"/>
    </location>
</feature>
<dbReference type="Pfam" id="PF00884">
    <property type="entry name" value="Sulfatase"/>
    <property type="match status" value="1"/>
</dbReference>
<evidence type="ECO:0000259" key="8">
    <source>
        <dbReference type="Pfam" id="PF00884"/>
    </source>
</evidence>
<dbReference type="InterPro" id="IPR024607">
    <property type="entry name" value="Sulfatase_CS"/>
</dbReference>
<gene>
    <name evidence="9" type="ORF">WNY77_17990</name>
</gene>
<evidence type="ECO:0000256" key="3">
    <source>
        <dbReference type="ARBA" id="ARBA00022723"/>
    </source>
</evidence>
<organism evidence="9 10">
    <name type="scientific">Paraglaciecola mesophila</name>
    <dbReference type="NCBI Taxonomy" id="197222"/>
    <lineage>
        <taxon>Bacteria</taxon>
        <taxon>Pseudomonadati</taxon>
        <taxon>Pseudomonadota</taxon>
        <taxon>Gammaproteobacteria</taxon>
        <taxon>Alteromonadales</taxon>
        <taxon>Alteromonadaceae</taxon>
        <taxon>Paraglaciecola</taxon>
    </lineage>
</organism>
<evidence type="ECO:0000313" key="10">
    <source>
        <dbReference type="Proteomes" id="UP001461163"/>
    </source>
</evidence>
<evidence type="ECO:0000256" key="5">
    <source>
        <dbReference type="ARBA" id="ARBA00022801"/>
    </source>
</evidence>
<evidence type="ECO:0000256" key="7">
    <source>
        <dbReference type="SAM" id="SignalP"/>
    </source>
</evidence>
<dbReference type="InterPro" id="IPR035874">
    <property type="entry name" value="IDS"/>
</dbReference>
<evidence type="ECO:0000256" key="1">
    <source>
        <dbReference type="ARBA" id="ARBA00001913"/>
    </source>
</evidence>
<dbReference type="InterPro" id="IPR017850">
    <property type="entry name" value="Alkaline_phosphatase_core_sf"/>
</dbReference>
<dbReference type="InterPro" id="IPR000917">
    <property type="entry name" value="Sulfatase_N"/>
</dbReference>
<sequence length="564" mass="63565">MYKYLIVLLLVVCSSALANESKRTAEAVTKQEQVKKPNVLFISIDDLRPELGSYGSDIAITPNLDALAKRGVQFNQAHAQQAICGPSRASILTGIRPDTLDVHHNYQLFRHKLKNVVTLPQHFANNGYDAFYVGKIFHHTDKDEALSWNIDPAYNKLPAGLVKPKRYALKANQKIQQDNRKAMFAKYGEQAKFGLGSGPAYEAADVPDTAYHDGYNTELAIATMKEQLSKSDKPLFMGFGMMKPHLPWIAPKKYWDLYNPNDITLAKNDTAPLDGAEMGLHASFELRTFYNIPKEGPIGPALARTLKHAYLANISYVDAQIGKMMTALEDQGILDNTIVIVWSDHGWHLGEMGIWGKATDYDIATRVPLIIAAPDMKSDVKGRKSNALVELVDIYPTLSQLAGLNNLPQWEGQSMVPLLTDPARPWKSAVFSQFPTPALREWGAYPLRPGMRETYFGPLIREVEQRIKEQQKDKWDRDFFEQYLMGNAIRTERYRLIAWQDTRLAKNSRPLYVELYDHQRDPNESINVAGQHPEKVAELLNQLYAGWKASKAPSIKPSIAGQTR</sequence>
<dbReference type="PANTHER" id="PTHR45953">
    <property type="entry name" value="IDURONATE 2-SULFATASE"/>
    <property type="match status" value="1"/>
</dbReference>
<dbReference type="EMBL" id="JBBMQS010000012">
    <property type="protein sequence ID" value="MEM5499309.1"/>
    <property type="molecule type" value="Genomic_DNA"/>
</dbReference>
<comment type="cofactor">
    <cofactor evidence="1">
        <name>Ca(2+)</name>
        <dbReference type="ChEBI" id="CHEBI:29108"/>
    </cofactor>
</comment>
<evidence type="ECO:0000256" key="2">
    <source>
        <dbReference type="ARBA" id="ARBA00008779"/>
    </source>
</evidence>
<dbReference type="CDD" id="cd16030">
    <property type="entry name" value="iduronate-2-sulfatase"/>
    <property type="match status" value="1"/>
</dbReference>
<dbReference type="PANTHER" id="PTHR45953:SF1">
    <property type="entry name" value="IDURONATE 2-SULFATASE"/>
    <property type="match status" value="1"/>
</dbReference>
<proteinExistence type="inferred from homology"/>
<evidence type="ECO:0000256" key="6">
    <source>
        <dbReference type="ARBA" id="ARBA00022837"/>
    </source>
</evidence>
<feature type="domain" description="Sulfatase N-terminal" evidence="8">
    <location>
        <begin position="37"/>
        <end position="403"/>
    </location>
</feature>
<comment type="caution">
    <text evidence="9">The sequence shown here is derived from an EMBL/GenBank/DDBJ whole genome shotgun (WGS) entry which is preliminary data.</text>
</comment>
<dbReference type="Gene3D" id="3.40.720.10">
    <property type="entry name" value="Alkaline Phosphatase, subunit A"/>
    <property type="match status" value="1"/>
</dbReference>
<dbReference type="PROSITE" id="PS00523">
    <property type="entry name" value="SULFATASE_1"/>
    <property type="match status" value="1"/>
</dbReference>
<dbReference type="SUPFAM" id="SSF53649">
    <property type="entry name" value="Alkaline phosphatase-like"/>
    <property type="match status" value="1"/>
</dbReference>